<dbReference type="EMBL" id="CAMXCT020001558">
    <property type="protein sequence ID" value="CAL1144560.1"/>
    <property type="molecule type" value="Genomic_DNA"/>
</dbReference>
<evidence type="ECO:0000256" key="2">
    <source>
        <dbReference type="ARBA" id="ARBA00023136"/>
    </source>
</evidence>
<dbReference type="OrthoDB" id="433047at2759"/>
<name>A0A9P1CGJ4_9DINO</name>
<evidence type="ECO:0000256" key="1">
    <source>
        <dbReference type="ARBA" id="ARBA00004370"/>
    </source>
</evidence>
<reference evidence="4" key="1">
    <citation type="submission" date="2022-10" db="EMBL/GenBank/DDBJ databases">
        <authorList>
            <person name="Chen Y."/>
            <person name="Dougan E. K."/>
            <person name="Chan C."/>
            <person name="Rhodes N."/>
            <person name="Thang M."/>
        </authorList>
    </citation>
    <scope>NUCLEOTIDE SEQUENCE</scope>
</reference>
<feature type="domain" description="VASt" evidence="3">
    <location>
        <begin position="1"/>
        <end position="185"/>
    </location>
</feature>
<evidence type="ECO:0000313" key="6">
    <source>
        <dbReference type="Proteomes" id="UP001152797"/>
    </source>
</evidence>
<dbReference type="InterPro" id="IPR031968">
    <property type="entry name" value="VASt"/>
</dbReference>
<reference evidence="5" key="2">
    <citation type="submission" date="2024-04" db="EMBL/GenBank/DDBJ databases">
        <authorList>
            <person name="Chen Y."/>
            <person name="Shah S."/>
            <person name="Dougan E. K."/>
            <person name="Thang M."/>
            <person name="Chan C."/>
        </authorList>
    </citation>
    <scope>NUCLEOTIDE SEQUENCE [LARGE SCALE GENOMIC DNA]</scope>
</reference>
<keyword evidence="6" id="KW-1185">Reference proteome</keyword>
<comment type="caution">
    <text evidence="4">The sequence shown here is derived from an EMBL/GenBank/DDBJ whole genome shotgun (WGS) entry which is preliminary data.</text>
</comment>
<dbReference type="EMBL" id="CAMXCT010001558">
    <property type="protein sequence ID" value="CAI3991185.1"/>
    <property type="molecule type" value="Genomic_DNA"/>
</dbReference>
<organism evidence="4">
    <name type="scientific">Cladocopium goreaui</name>
    <dbReference type="NCBI Taxonomy" id="2562237"/>
    <lineage>
        <taxon>Eukaryota</taxon>
        <taxon>Sar</taxon>
        <taxon>Alveolata</taxon>
        <taxon>Dinophyceae</taxon>
        <taxon>Suessiales</taxon>
        <taxon>Symbiodiniaceae</taxon>
        <taxon>Cladocopium</taxon>
    </lineage>
</organism>
<protein>
    <recommendedName>
        <fullName evidence="3">VASt domain-containing protein</fullName>
    </recommendedName>
</protein>
<comment type="subcellular location">
    <subcellularLocation>
        <location evidence="1">Membrane</location>
    </subcellularLocation>
</comment>
<dbReference type="EMBL" id="CAMXCT030001558">
    <property type="protein sequence ID" value="CAL4778497.1"/>
    <property type="molecule type" value="Genomic_DNA"/>
</dbReference>
<evidence type="ECO:0000259" key="3">
    <source>
        <dbReference type="PROSITE" id="PS51778"/>
    </source>
</evidence>
<sequence length="504" mass="57912">MIPVLCTHVKALSLPRLEDALLADDWALPGCLVWDYWRSHKVRDFTAEPWHWATPPDPSKSRTVSGTRKVSMVMPVPPQPMCPPETRVTVSYDVGLAHDEHGKDILHVKSSAVSHDVPYGDHFSVEEKIEMLREGDGVLVTKSWSADFVKRTFLRSMIVSSVKNSQKDTCDKLMDVLQSYADEDGSPLDSYFGSPLSRSPKDSEAALLDSDGEEFMSVEGDDSPFEDIDDGVARRNERTPNLWRRNSIHRACVEFEVWELQRRTTMFHDDWRAPFLPHDGQKQSRWVDERFQKHPSILMAMEKAAMENSPPIEAPAAMVPQDHWQVATDATTDKDGWQYATDFYKKSARWKAKATVGLCRKRLWRCSYVRLPKLVTPRTIVVQVWELQRRTTIFQSDWRAPFLPHDLMRHRFRWVDMDYNTHPWFKEEGTALASAEQPPVAAPVGWEAEGWVVAHPGGPCDSRRWQYSSDLNRSNNRWGSQSTGLGCRRRLWSCVFTEGCRVLL</sequence>
<proteinExistence type="predicted"/>
<evidence type="ECO:0000313" key="5">
    <source>
        <dbReference type="EMBL" id="CAL1144560.1"/>
    </source>
</evidence>
<evidence type="ECO:0000313" key="4">
    <source>
        <dbReference type="EMBL" id="CAI3991185.1"/>
    </source>
</evidence>
<dbReference type="Proteomes" id="UP001152797">
    <property type="component" value="Unassembled WGS sequence"/>
</dbReference>
<dbReference type="GO" id="GO:0016020">
    <property type="term" value="C:membrane"/>
    <property type="evidence" value="ECO:0007669"/>
    <property type="project" value="UniProtKB-SubCell"/>
</dbReference>
<keyword evidence="2" id="KW-0472">Membrane</keyword>
<dbReference type="AlphaFoldDB" id="A0A9P1CGJ4"/>
<dbReference type="PROSITE" id="PS51778">
    <property type="entry name" value="VAST"/>
    <property type="match status" value="1"/>
</dbReference>
<dbReference type="Pfam" id="PF16016">
    <property type="entry name" value="VASt"/>
    <property type="match status" value="1"/>
</dbReference>
<accession>A0A9P1CGJ4</accession>
<gene>
    <name evidence="4" type="ORF">C1SCF055_LOCUS18112</name>
</gene>